<protein>
    <recommendedName>
        <fullName evidence="8">Rhodopsin domain-containing protein</fullName>
    </recommendedName>
</protein>
<evidence type="ECO:0000256" key="6">
    <source>
        <dbReference type="SAM" id="MobiDB-lite"/>
    </source>
</evidence>
<dbReference type="InterPro" id="IPR052337">
    <property type="entry name" value="SAT4-like"/>
</dbReference>
<evidence type="ECO:0000256" key="3">
    <source>
        <dbReference type="ARBA" id="ARBA00022989"/>
    </source>
</evidence>
<feature type="transmembrane region" description="Helical" evidence="7">
    <location>
        <begin position="149"/>
        <end position="179"/>
    </location>
</feature>
<dbReference type="STRING" id="1284197.S8BWR4"/>
<feature type="compositionally biased region" description="Polar residues" evidence="6">
    <location>
        <begin position="376"/>
        <end position="389"/>
    </location>
</feature>
<dbReference type="InterPro" id="IPR049326">
    <property type="entry name" value="Rhodopsin_dom_fungi"/>
</dbReference>
<dbReference type="Pfam" id="PF20684">
    <property type="entry name" value="Fung_rhodopsin"/>
    <property type="match status" value="1"/>
</dbReference>
<gene>
    <name evidence="9" type="ORF">H072_6447</name>
</gene>
<reference evidence="10" key="2">
    <citation type="submission" date="2013-04" db="EMBL/GenBank/DDBJ databases">
        <title>Genomic mechanisms accounting for the adaptation to parasitism in nematode-trapping fungi.</title>
        <authorList>
            <person name="Ahren D.G."/>
        </authorList>
    </citation>
    <scope>NUCLEOTIDE SEQUENCE [LARGE SCALE GENOMIC DNA]</scope>
    <source>
        <strain evidence="10">CBS 200.50</strain>
    </source>
</reference>
<feature type="domain" description="Rhodopsin" evidence="8">
    <location>
        <begin position="57"/>
        <end position="299"/>
    </location>
</feature>
<keyword evidence="3 7" id="KW-1133">Transmembrane helix</keyword>
<dbReference type="HOGENOM" id="CLU_556622_0_0_1"/>
<comment type="caution">
    <text evidence="9">The sequence shown here is derived from an EMBL/GenBank/DDBJ whole genome shotgun (WGS) entry which is preliminary data.</text>
</comment>
<feature type="compositionally biased region" description="Polar residues" evidence="6">
    <location>
        <begin position="425"/>
        <end position="446"/>
    </location>
</feature>
<dbReference type="Proteomes" id="UP000015100">
    <property type="component" value="Unassembled WGS sequence"/>
</dbReference>
<feature type="transmembrane region" description="Helical" evidence="7">
    <location>
        <begin position="118"/>
        <end position="137"/>
    </location>
</feature>
<evidence type="ECO:0000256" key="7">
    <source>
        <dbReference type="SAM" id="Phobius"/>
    </source>
</evidence>
<dbReference type="OrthoDB" id="10017208at2759"/>
<dbReference type="eggNOG" id="ENOG502SMK9">
    <property type="taxonomic scope" value="Eukaryota"/>
</dbReference>
<feature type="transmembrane region" description="Helical" evidence="7">
    <location>
        <begin position="39"/>
        <end position="57"/>
    </location>
</feature>
<comment type="subcellular location">
    <subcellularLocation>
        <location evidence="1">Membrane</location>
        <topology evidence="1">Multi-pass membrane protein</topology>
    </subcellularLocation>
</comment>
<evidence type="ECO:0000256" key="5">
    <source>
        <dbReference type="ARBA" id="ARBA00038359"/>
    </source>
</evidence>
<feature type="transmembrane region" description="Helical" evidence="7">
    <location>
        <begin position="77"/>
        <end position="98"/>
    </location>
</feature>
<feature type="compositionally biased region" description="Polar residues" evidence="6">
    <location>
        <begin position="405"/>
        <end position="414"/>
    </location>
</feature>
<evidence type="ECO:0000256" key="1">
    <source>
        <dbReference type="ARBA" id="ARBA00004141"/>
    </source>
</evidence>
<proteinExistence type="inferred from homology"/>
<keyword evidence="2 7" id="KW-0812">Transmembrane</keyword>
<dbReference type="EMBL" id="AQGS01000445">
    <property type="protein sequence ID" value="EPS39767.1"/>
    <property type="molecule type" value="Genomic_DNA"/>
</dbReference>
<dbReference type="PANTHER" id="PTHR33048">
    <property type="entry name" value="PTH11-LIKE INTEGRAL MEMBRANE PROTEIN (AFU_ORTHOLOGUE AFUA_5G11245)"/>
    <property type="match status" value="1"/>
</dbReference>
<dbReference type="PANTHER" id="PTHR33048:SF129">
    <property type="entry name" value="INTEGRAL MEMBRANE PROTEIN-RELATED"/>
    <property type="match status" value="1"/>
</dbReference>
<feature type="compositionally biased region" description="Basic and acidic residues" evidence="6">
    <location>
        <begin position="390"/>
        <end position="404"/>
    </location>
</feature>
<feature type="transmembrane region" description="Helical" evidence="7">
    <location>
        <begin position="199"/>
        <end position="224"/>
    </location>
</feature>
<accession>S8BWR4</accession>
<evidence type="ECO:0000256" key="2">
    <source>
        <dbReference type="ARBA" id="ARBA00022692"/>
    </source>
</evidence>
<dbReference type="GO" id="GO:0016020">
    <property type="term" value="C:membrane"/>
    <property type="evidence" value="ECO:0007669"/>
    <property type="project" value="UniProtKB-SubCell"/>
</dbReference>
<organism evidence="9 10">
    <name type="scientific">Dactylellina haptotyla (strain CBS 200.50)</name>
    <name type="common">Nematode-trapping fungus</name>
    <name type="synonym">Monacrosporium haptotylum</name>
    <dbReference type="NCBI Taxonomy" id="1284197"/>
    <lineage>
        <taxon>Eukaryota</taxon>
        <taxon>Fungi</taxon>
        <taxon>Dikarya</taxon>
        <taxon>Ascomycota</taxon>
        <taxon>Pezizomycotina</taxon>
        <taxon>Orbiliomycetes</taxon>
        <taxon>Orbiliales</taxon>
        <taxon>Orbiliaceae</taxon>
        <taxon>Dactylellina</taxon>
    </lineage>
</organism>
<reference evidence="9 10" key="1">
    <citation type="journal article" date="2013" name="PLoS Genet.">
        <title>Genomic mechanisms accounting for the adaptation to parasitism in nematode-trapping fungi.</title>
        <authorList>
            <person name="Meerupati T."/>
            <person name="Andersson K.M."/>
            <person name="Friman E."/>
            <person name="Kumar D."/>
            <person name="Tunlid A."/>
            <person name="Ahren D."/>
        </authorList>
    </citation>
    <scope>NUCLEOTIDE SEQUENCE [LARGE SCALE GENOMIC DNA]</scope>
    <source>
        <strain evidence="9 10">CBS 200.50</strain>
    </source>
</reference>
<dbReference type="OMA" id="GLHVWDF"/>
<evidence type="ECO:0000313" key="9">
    <source>
        <dbReference type="EMBL" id="EPS39767.1"/>
    </source>
</evidence>
<feature type="transmembrane region" description="Helical" evidence="7">
    <location>
        <begin position="275"/>
        <end position="293"/>
    </location>
</feature>
<evidence type="ECO:0000259" key="8">
    <source>
        <dbReference type="Pfam" id="PF20684"/>
    </source>
</evidence>
<keyword evidence="10" id="KW-1185">Reference proteome</keyword>
<feature type="region of interest" description="Disordered" evidence="6">
    <location>
        <begin position="372"/>
        <end position="460"/>
    </location>
</feature>
<evidence type="ECO:0000256" key="4">
    <source>
        <dbReference type="ARBA" id="ARBA00023136"/>
    </source>
</evidence>
<name>S8BWR4_DACHA</name>
<comment type="similarity">
    <text evidence="5">Belongs to the SAT4 family.</text>
</comment>
<feature type="transmembrane region" description="Helical" evidence="7">
    <location>
        <begin position="236"/>
        <end position="255"/>
    </location>
</feature>
<dbReference type="AlphaFoldDB" id="S8BWR4"/>
<evidence type="ECO:0000313" key="10">
    <source>
        <dbReference type="Proteomes" id="UP000015100"/>
    </source>
</evidence>
<sequence length="489" mass="54828">MSLDPNSIYIVIGYYAIKLEERLTFPPPNTINPERRGHYLVPILSVLLSVSTLATVLRTYTRVFVVRKFGHDDILIIPAYLAALILTIAEIISLDAGWGLHVWDFRLEDARKLTISGYTVQTCMAACCLLTKLSILISYLRFAPSGLRFWAMVTIGFVTLWTLGLMIPLILSCFPPHLYWDTYFRTPGMKCFSPFTIRILQYTTCSLNILTDIIVLFLPIPTIWNLHMPTRQKWSCVLVFALWTVATIAAVLRLWKTITAFEAFDASWYGYDLWVYVALEAHLAVVCACAPGIKPLITRIWPKFDKFHPSVGQNMTPPARGRISRRRGEPTSVFEIIKSGGKLFSKSSSGKWNSTNNDTLNSAILDEEQARGHELQVQTRLKPTHSRGSSRAELRPKDIAETSHNDQPNSGNSSDSRESMELPLQQFSLAGSQEQLPTETYSSSSAAGDRSPADTFGRPSAIEITRTTQVTVESQQFRGALKPKSGGWI</sequence>
<keyword evidence="4 7" id="KW-0472">Membrane</keyword>